<accession>A0ABD2HS82</accession>
<protein>
    <recommendedName>
        <fullName evidence="3 10">Autophagy-related protein 9</fullName>
    </recommendedName>
</protein>
<keyword evidence="4 10" id="KW-0813">Transport</keyword>
<comment type="function">
    <text evidence="10">Phospholipid scramblase involved in autophagy. Cycles between the preautophagosomal structure/phagophore assembly site (PAS) and the cytoplasmic vesicle pool and supplies membrane for the growing autophagosome. Lipid scramblase activity plays a key role in preautophagosomal structure/phagophore assembly by distributing the phospholipids that arrive through ATG2 from the cytoplasmic to the luminal leaflet of the bilayer, thereby driving autophagosomal membrane expansion.</text>
</comment>
<keyword evidence="6 10" id="KW-1133">Transmembrane helix</keyword>
<feature type="transmembrane region" description="Helical" evidence="10">
    <location>
        <begin position="408"/>
        <end position="428"/>
    </location>
</feature>
<gene>
    <name evidence="12" type="ORF">niasHT_038095</name>
</gene>
<feature type="transmembrane region" description="Helical" evidence="10">
    <location>
        <begin position="101"/>
        <end position="122"/>
    </location>
</feature>
<dbReference type="Pfam" id="PF04109">
    <property type="entry name" value="ATG9"/>
    <property type="match status" value="1"/>
</dbReference>
<reference evidence="12 13" key="1">
    <citation type="submission" date="2024-10" db="EMBL/GenBank/DDBJ databases">
        <authorList>
            <person name="Kim D."/>
        </authorList>
    </citation>
    <scope>NUCLEOTIDE SEQUENCE [LARGE SCALE GENOMIC DNA]</scope>
    <source>
        <strain evidence="12">BH-2024</strain>
    </source>
</reference>
<evidence type="ECO:0000256" key="11">
    <source>
        <dbReference type="SAM" id="MobiDB-lite"/>
    </source>
</evidence>
<dbReference type="EMBL" id="JBICBT010001409">
    <property type="protein sequence ID" value="KAL3068105.1"/>
    <property type="molecule type" value="Genomic_DNA"/>
</dbReference>
<evidence type="ECO:0000256" key="9">
    <source>
        <dbReference type="ARBA" id="ARBA00023136"/>
    </source>
</evidence>
<keyword evidence="9 10" id="KW-0472">Membrane</keyword>
<keyword evidence="5 10" id="KW-0812">Transmembrane</keyword>
<evidence type="ECO:0000256" key="1">
    <source>
        <dbReference type="ARBA" id="ARBA00004511"/>
    </source>
</evidence>
<evidence type="ECO:0000256" key="8">
    <source>
        <dbReference type="ARBA" id="ARBA00023055"/>
    </source>
</evidence>
<comment type="caution">
    <text evidence="12">The sequence shown here is derived from an EMBL/GenBank/DDBJ whole genome shotgun (WGS) entry which is preliminary data.</text>
</comment>
<evidence type="ECO:0000256" key="6">
    <source>
        <dbReference type="ARBA" id="ARBA00022989"/>
    </source>
</evidence>
<keyword evidence="13" id="KW-1185">Reference proteome</keyword>
<dbReference type="GO" id="GO:0006914">
    <property type="term" value="P:autophagy"/>
    <property type="evidence" value="ECO:0007669"/>
    <property type="project" value="UniProtKB-KW"/>
</dbReference>
<proteinExistence type="inferred from homology"/>
<dbReference type="PANTHER" id="PTHR13038">
    <property type="entry name" value="APG9 AUTOPHAGY 9"/>
    <property type="match status" value="1"/>
</dbReference>
<organism evidence="12 13">
    <name type="scientific">Heterodera trifolii</name>
    <dbReference type="NCBI Taxonomy" id="157864"/>
    <lineage>
        <taxon>Eukaryota</taxon>
        <taxon>Metazoa</taxon>
        <taxon>Ecdysozoa</taxon>
        <taxon>Nematoda</taxon>
        <taxon>Chromadorea</taxon>
        <taxon>Rhabditida</taxon>
        <taxon>Tylenchina</taxon>
        <taxon>Tylenchomorpha</taxon>
        <taxon>Tylenchoidea</taxon>
        <taxon>Heteroderidae</taxon>
        <taxon>Heteroderinae</taxon>
        <taxon>Heterodera</taxon>
    </lineage>
</organism>
<feature type="transmembrane region" description="Helical" evidence="10">
    <location>
        <begin position="323"/>
        <end position="347"/>
    </location>
</feature>
<evidence type="ECO:0000313" key="12">
    <source>
        <dbReference type="EMBL" id="KAL3068105.1"/>
    </source>
</evidence>
<dbReference type="AlphaFoldDB" id="A0ABD2HS82"/>
<comment type="subcellular location">
    <subcellularLocation>
        <location evidence="1 10">Preautophagosomal structure membrane</location>
        <topology evidence="1 10">Multi-pass membrane protein</topology>
    </subcellularLocation>
</comment>
<evidence type="ECO:0000256" key="3">
    <source>
        <dbReference type="ARBA" id="ARBA00018074"/>
    </source>
</evidence>
<name>A0ABD2HS82_9BILA</name>
<feature type="transmembrane region" description="Helical" evidence="10">
    <location>
        <begin position="167"/>
        <end position="185"/>
    </location>
</feature>
<evidence type="ECO:0000256" key="10">
    <source>
        <dbReference type="RuleBase" id="RU364027"/>
    </source>
</evidence>
<evidence type="ECO:0000256" key="5">
    <source>
        <dbReference type="ARBA" id="ARBA00022692"/>
    </source>
</evidence>
<keyword evidence="7 10" id="KW-0072">Autophagy</keyword>
<evidence type="ECO:0000256" key="7">
    <source>
        <dbReference type="ARBA" id="ARBA00023006"/>
    </source>
</evidence>
<feature type="transmembrane region" description="Helical" evidence="10">
    <location>
        <begin position="440"/>
        <end position="458"/>
    </location>
</feature>
<evidence type="ECO:0000256" key="2">
    <source>
        <dbReference type="ARBA" id="ARBA00006185"/>
    </source>
</evidence>
<dbReference type="GO" id="GO:0034045">
    <property type="term" value="C:phagophore assembly site membrane"/>
    <property type="evidence" value="ECO:0007669"/>
    <property type="project" value="UniProtKB-SubCell"/>
</dbReference>
<dbReference type="PANTHER" id="PTHR13038:SF10">
    <property type="entry name" value="AUTOPHAGY-RELATED PROTEIN 9"/>
    <property type="match status" value="1"/>
</dbReference>
<evidence type="ECO:0000256" key="4">
    <source>
        <dbReference type="ARBA" id="ARBA00022448"/>
    </source>
</evidence>
<dbReference type="InterPro" id="IPR007241">
    <property type="entry name" value="Autophagy-rel_prot_9"/>
</dbReference>
<keyword evidence="8 10" id="KW-0445">Lipid transport</keyword>
<dbReference type="GO" id="GO:0006869">
    <property type="term" value="P:lipid transport"/>
    <property type="evidence" value="ECO:0007669"/>
    <property type="project" value="UniProtKB-KW"/>
</dbReference>
<evidence type="ECO:0000313" key="13">
    <source>
        <dbReference type="Proteomes" id="UP001620626"/>
    </source>
</evidence>
<dbReference type="Proteomes" id="UP001620626">
    <property type="component" value="Unassembled WGS sequence"/>
</dbReference>
<comment type="similarity">
    <text evidence="2 10">Belongs to the ATG9 family.</text>
</comment>
<feature type="region of interest" description="Disordered" evidence="11">
    <location>
        <begin position="709"/>
        <end position="728"/>
    </location>
</feature>
<sequence length="871" mass="99022">MFPFKRLNYCPIEEEEGENSQPIHGRIDGTCQVGTDCCDARESAGVHATQSGLGVSFKCEKDPEMSSMREDRSRWDHVGDVDQFFSYIYEYYQQKGLRCIALRYFFSLFRFAFVVFFSTFLLQCVDYGVIFNTRNATLDGTPLPEKKQIQDVFISQCHRHFNPLVKIALLLALLFWVGQFARICCRLVHLCETRNFFATQLQINDSDLQNLSWNDVVHNLCRAQERIHLIVNRDSISSLDIYQRILRHRNYFVALVHKSLLPPQIRLPFVGPVHYLSSGLRFNIEWLLFWGPWSPWKSSYALKDEFKEKDNLERIARNMQMNLLVMSVVNLVFLPFVVVYQVLFSFFSYSEHFQRDRHILGMRKYSNYGREKLRHFNEMDSELDARLNRSYEFAVRYTDQFVSTQSKIIAKNIAFVAAAFFVVLCSLTAYDEDTLKIEHVTTLITISGAIVLACRVFIPNEHLVFCQHQLMRQIVANIHYAPKSWLQKAHSMEIYTEFTQIFRLKAELLLEELLSPLFTPFILYFYIRPRMMEIVEFFHKFTVRVDGLGDVCSFAQMDICRDGEIRLMSLNNESVIVHDSSNNAAKNKRSGNSYGKVELSLLNFAVQHPDWTPPKECAEFIDNVKALVSHEIYIASRSYENGGDDANANTSSVLDAQTLALLQASTHASLHQVEQSLQQCAVPSSAILSSDCLRPSPCPTMAMSTAHDDYNERRDASSPPPPPLAASIRPNALAASSSRIGHSLLGEGAAVRPSPFSQLATSSFIQPSPLAAIVQPRTIQESNFRALEMSMHALLINQMLFANSSASPALRSSRHRPFGYGSIALGSVSRRGPVDSIADSNIFGVPAGASQIQLTDELENEFDPLSNNHRV</sequence>